<sequence length="429" mass="49300">MEHGWNIRMLGARTIATRSKCYEETSDVMAQHFDLNALEKSFGGCDEEPFCSHIFLSTHSGHGVFGLEYSEQLRMSPQDLNTPDDYMEFLHVYRHWRVLRLGAQKRHWLRQLAKQLSSGLQEFKDYFIEVSILLRYLQVHDWDVDKAADAICATARWRKEHLPALGEAETGRCSAAIVRECALCRFYVRGFDLRGRPIVYVKFHHEDSGHYQETLNYVIYVMERLVAVLKANHEKEEPDGKAAVDCATVIVDFTGYATGNRPPMKTLLAALRIFQEHYPDIFGDVFLYKPPQRFCLLYYAWQKVHCSSCLSLPTLKGRAKVTLVTSLSQWRSIAHSYFDYTKLEACIGGEVRQPFTSKTFLSKKVNGEIFGTEFEAQALVPEEKRQRVSFSSVVQKVEEIAETPVIHHEPLEPEGVVSSTINAITWIFR</sequence>
<evidence type="ECO:0000313" key="3">
    <source>
        <dbReference type="Proteomes" id="UP001642484"/>
    </source>
</evidence>
<gene>
    <name evidence="2" type="ORF">CCMP2556_LOCUS53118</name>
</gene>
<keyword evidence="3" id="KW-1185">Reference proteome</keyword>
<dbReference type="InterPro" id="IPR001251">
    <property type="entry name" value="CRAL-TRIO_dom"/>
</dbReference>
<dbReference type="PROSITE" id="PS50191">
    <property type="entry name" value="CRAL_TRIO"/>
    <property type="match status" value="1"/>
</dbReference>
<dbReference type="CDD" id="cd00170">
    <property type="entry name" value="SEC14"/>
    <property type="match status" value="1"/>
</dbReference>
<dbReference type="SUPFAM" id="SSF46938">
    <property type="entry name" value="CRAL/TRIO N-terminal domain"/>
    <property type="match status" value="1"/>
</dbReference>
<dbReference type="InterPro" id="IPR036865">
    <property type="entry name" value="CRAL-TRIO_dom_sf"/>
</dbReference>
<protein>
    <recommendedName>
        <fullName evidence="1">CRAL-TRIO domain-containing protein</fullName>
    </recommendedName>
</protein>
<dbReference type="Proteomes" id="UP001642484">
    <property type="component" value="Unassembled WGS sequence"/>
</dbReference>
<organism evidence="2 3">
    <name type="scientific">Durusdinium trenchii</name>
    <dbReference type="NCBI Taxonomy" id="1381693"/>
    <lineage>
        <taxon>Eukaryota</taxon>
        <taxon>Sar</taxon>
        <taxon>Alveolata</taxon>
        <taxon>Dinophyceae</taxon>
        <taxon>Suessiales</taxon>
        <taxon>Symbiodiniaceae</taxon>
        <taxon>Durusdinium</taxon>
    </lineage>
</organism>
<feature type="domain" description="CRAL-TRIO" evidence="1">
    <location>
        <begin position="188"/>
        <end position="355"/>
    </location>
</feature>
<dbReference type="PANTHER" id="PTHR45824:SF29">
    <property type="entry name" value="GH16843P"/>
    <property type="match status" value="1"/>
</dbReference>
<name>A0ABP0SR43_9DINO</name>
<evidence type="ECO:0000259" key="1">
    <source>
        <dbReference type="PROSITE" id="PS50191"/>
    </source>
</evidence>
<evidence type="ECO:0000313" key="2">
    <source>
        <dbReference type="EMBL" id="CAK9114882.1"/>
    </source>
</evidence>
<dbReference type="InterPro" id="IPR036273">
    <property type="entry name" value="CRAL/TRIO_N_dom_sf"/>
</dbReference>
<dbReference type="SUPFAM" id="SSF52087">
    <property type="entry name" value="CRAL/TRIO domain"/>
    <property type="match status" value="1"/>
</dbReference>
<dbReference type="SMART" id="SM00516">
    <property type="entry name" value="SEC14"/>
    <property type="match status" value="1"/>
</dbReference>
<dbReference type="InterPro" id="IPR052578">
    <property type="entry name" value="PI_Transfer_CRAL-TRIO"/>
</dbReference>
<dbReference type="PANTHER" id="PTHR45824">
    <property type="entry name" value="GH16843P"/>
    <property type="match status" value="1"/>
</dbReference>
<comment type="caution">
    <text evidence="2">The sequence shown here is derived from an EMBL/GenBank/DDBJ whole genome shotgun (WGS) entry which is preliminary data.</text>
</comment>
<accession>A0ABP0SR43</accession>
<reference evidence="2 3" key="1">
    <citation type="submission" date="2024-02" db="EMBL/GenBank/DDBJ databases">
        <authorList>
            <person name="Chen Y."/>
            <person name="Shah S."/>
            <person name="Dougan E. K."/>
            <person name="Thang M."/>
            <person name="Chan C."/>
        </authorList>
    </citation>
    <scope>NUCLEOTIDE SEQUENCE [LARGE SCALE GENOMIC DNA]</scope>
</reference>
<dbReference type="Gene3D" id="3.40.525.10">
    <property type="entry name" value="CRAL-TRIO lipid binding domain"/>
    <property type="match status" value="1"/>
</dbReference>
<dbReference type="Pfam" id="PF00650">
    <property type="entry name" value="CRAL_TRIO"/>
    <property type="match status" value="1"/>
</dbReference>
<proteinExistence type="predicted"/>
<dbReference type="EMBL" id="CAXAMN010028051">
    <property type="protein sequence ID" value="CAK9114882.1"/>
    <property type="molecule type" value="Genomic_DNA"/>
</dbReference>